<accession>A0A8D6T122</accession>
<dbReference type="KEGG" id="mesg:MLAUSG7_1429"/>
<gene>
    <name evidence="5" type="ORF">MLAUSG7_1429</name>
</gene>
<proteinExistence type="predicted"/>
<sequence>MINFKCDTMPIFQVLGKKGTIEILYKIKEGVNSFTNIKEAMDRDGCSVSTRTLAERLSELENENLIQKIGNKYYLTKKGEESLEIIENILKWEAKWEEAKIPKIIIGMLGDKER</sequence>
<reference evidence="5 6" key="1">
    <citation type="submission" date="2020-04" db="EMBL/GenBank/DDBJ databases">
        <authorList>
            <consortium name="Genoscope - CEA"/>
            <person name="William W."/>
        </authorList>
    </citation>
    <scope>NUCLEOTIDE SEQUENCE [LARGE SCALE GENOMIC DNA]</scope>
    <source>
        <strain evidence="5 6">SG7</strain>
    </source>
</reference>
<keyword evidence="1" id="KW-0805">Transcription regulation</keyword>
<organism evidence="5 6">
    <name type="scientific">Methanocaldococcus lauensis</name>
    <dbReference type="NCBI Taxonomy" id="2546128"/>
    <lineage>
        <taxon>Archaea</taxon>
        <taxon>Methanobacteriati</taxon>
        <taxon>Methanobacteriota</taxon>
        <taxon>Methanomada group</taxon>
        <taxon>Methanococci</taxon>
        <taxon>Methanococcales</taxon>
        <taxon>Methanocaldococcaceae</taxon>
        <taxon>Methanocaldococcus</taxon>
    </lineage>
</organism>
<name>A0A8D6T122_9EURY</name>
<dbReference type="SUPFAM" id="SSF46785">
    <property type="entry name" value="Winged helix' DNA-binding domain"/>
    <property type="match status" value="1"/>
</dbReference>
<protein>
    <submittedName>
        <fullName evidence="5">HTH hxlR-type domain-containing protein</fullName>
    </submittedName>
</protein>
<feature type="domain" description="HTH hxlR-type" evidence="4">
    <location>
        <begin position="6"/>
        <end position="101"/>
    </location>
</feature>
<dbReference type="Proteomes" id="UP000679213">
    <property type="component" value="Chromosome I"/>
</dbReference>
<keyword evidence="6" id="KW-1185">Reference proteome</keyword>
<dbReference type="Pfam" id="PF01638">
    <property type="entry name" value="HxlR"/>
    <property type="match status" value="1"/>
</dbReference>
<dbReference type="PROSITE" id="PS51118">
    <property type="entry name" value="HTH_HXLR"/>
    <property type="match status" value="1"/>
</dbReference>
<keyword evidence="2" id="KW-0238">DNA-binding</keyword>
<dbReference type="PANTHER" id="PTHR33204:SF18">
    <property type="entry name" value="TRANSCRIPTIONAL REGULATORY PROTEIN"/>
    <property type="match status" value="1"/>
</dbReference>
<dbReference type="AlphaFoldDB" id="A0A8D6T122"/>
<evidence type="ECO:0000259" key="4">
    <source>
        <dbReference type="PROSITE" id="PS51118"/>
    </source>
</evidence>
<evidence type="ECO:0000256" key="1">
    <source>
        <dbReference type="ARBA" id="ARBA00023015"/>
    </source>
</evidence>
<keyword evidence="3" id="KW-0804">Transcription</keyword>
<dbReference type="PANTHER" id="PTHR33204">
    <property type="entry name" value="TRANSCRIPTIONAL REGULATOR, MARR FAMILY"/>
    <property type="match status" value="1"/>
</dbReference>
<evidence type="ECO:0000256" key="2">
    <source>
        <dbReference type="ARBA" id="ARBA00023125"/>
    </source>
</evidence>
<evidence type="ECO:0000313" key="6">
    <source>
        <dbReference type="Proteomes" id="UP000679213"/>
    </source>
</evidence>
<dbReference type="Gene3D" id="1.10.10.10">
    <property type="entry name" value="Winged helix-like DNA-binding domain superfamily/Winged helix DNA-binding domain"/>
    <property type="match status" value="1"/>
</dbReference>
<dbReference type="InterPro" id="IPR002577">
    <property type="entry name" value="HTH_HxlR"/>
</dbReference>
<evidence type="ECO:0000256" key="3">
    <source>
        <dbReference type="ARBA" id="ARBA00023163"/>
    </source>
</evidence>
<evidence type="ECO:0000313" key="5">
    <source>
        <dbReference type="EMBL" id="CAB3289801.1"/>
    </source>
</evidence>
<dbReference type="GO" id="GO:0003677">
    <property type="term" value="F:DNA binding"/>
    <property type="evidence" value="ECO:0007669"/>
    <property type="project" value="UniProtKB-KW"/>
</dbReference>
<dbReference type="InterPro" id="IPR036388">
    <property type="entry name" value="WH-like_DNA-bd_sf"/>
</dbReference>
<dbReference type="EMBL" id="LR792632">
    <property type="protein sequence ID" value="CAB3289801.1"/>
    <property type="molecule type" value="Genomic_DNA"/>
</dbReference>
<dbReference type="InterPro" id="IPR036390">
    <property type="entry name" value="WH_DNA-bd_sf"/>
</dbReference>